<comment type="caution">
    <text evidence="2">The sequence shown here is derived from an EMBL/GenBank/DDBJ whole genome shotgun (WGS) entry which is preliminary data.</text>
</comment>
<reference evidence="2 3" key="1">
    <citation type="journal article" date="2023" name="Plants (Basel)">
        <title>Bridging the Gap: Combining Genomics and Transcriptomics Approaches to Understand Stylosanthes scabra, an Orphan Legume from the Brazilian Caatinga.</title>
        <authorList>
            <person name="Ferreira-Neto J.R.C."/>
            <person name="da Silva M.D."/>
            <person name="Binneck E."/>
            <person name="de Melo N.F."/>
            <person name="da Silva R.H."/>
            <person name="de Melo A.L.T.M."/>
            <person name="Pandolfi V."/>
            <person name="Bustamante F.O."/>
            <person name="Brasileiro-Vidal A.C."/>
            <person name="Benko-Iseppon A.M."/>
        </authorList>
    </citation>
    <scope>NUCLEOTIDE SEQUENCE [LARGE SCALE GENOMIC DNA]</scope>
    <source>
        <tissue evidence="2">Leaves</tissue>
    </source>
</reference>
<evidence type="ECO:0000256" key="1">
    <source>
        <dbReference type="SAM" id="MobiDB-lite"/>
    </source>
</evidence>
<accession>A0ABU6ZNU5</accession>
<proteinExistence type="predicted"/>
<keyword evidence="3" id="KW-1185">Reference proteome</keyword>
<evidence type="ECO:0000313" key="3">
    <source>
        <dbReference type="Proteomes" id="UP001341840"/>
    </source>
</evidence>
<organism evidence="2 3">
    <name type="scientific">Stylosanthes scabra</name>
    <dbReference type="NCBI Taxonomy" id="79078"/>
    <lineage>
        <taxon>Eukaryota</taxon>
        <taxon>Viridiplantae</taxon>
        <taxon>Streptophyta</taxon>
        <taxon>Embryophyta</taxon>
        <taxon>Tracheophyta</taxon>
        <taxon>Spermatophyta</taxon>
        <taxon>Magnoliopsida</taxon>
        <taxon>eudicotyledons</taxon>
        <taxon>Gunneridae</taxon>
        <taxon>Pentapetalae</taxon>
        <taxon>rosids</taxon>
        <taxon>fabids</taxon>
        <taxon>Fabales</taxon>
        <taxon>Fabaceae</taxon>
        <taxon>Papilionoideae</taxon>
        <taxon>50 kb inversion clade</taxon>
        <taxon>dalbergioids sensu lato</taxon>
        <taxon>Dalbergieae</taxon>
        <taxon>Pterocarpus clade</taxon>
        <taxon>Stylosanthes</taxon>
    </lineage>
</organism>
<protein>
    <submittedName>
        <fullName evidence="2">Uncharacterized protein</fullName>
    </submittedName>
</protein>
<feature type="region of interest" description="Disordered" evidence="1">
    <location>
        <begin position="134"/>
        <end position="171"/>
    </location>
</feature>
<feature type="compositionally biased region" description="Acidic residues" evidence="1">
    <location>
        <begin position="134"/>
        <end position="146"/>
    </location>
</feature>
<evidence type="ECO:0000313" key="2">
    <source>
        <dbReference type="EMBL" id="MED6223638.1"/>
    </source>
</evidence>
<gene>
    <name evidence="2" type="ORF">PIB30_076009</name>
</gene>
<dbReference type="Proteomes" id="UP001341840">
    <property type="component" value="Unassembled WGS sequence"/>
</dbReference>
<name>A0ABU6ZNU5_9FABA</name>
<dbReference type="EMBL" id="JASCZI010272845">
    <property type="protein sequence ID" value="MED6223638.1"/>
    <property type="molecule type" value="Genomic_DNA"/>
</dbReference>
<sequence>MMEESYLYDQGYTPWNPPPYQHHARQYNAHQSNGFDDTYYGSSTTISTFASNIEDILQVLLQERKEIWEAQKRIEAQLATLTELVTRLVTLFVASNSNTSQPSNSGNQEEREDVLLHEEDVENLNHKEVHECLEEAEEENVDQEVANEDKESKGMEILQSTSSEATPPESPSKLHFEWVNLSDINLLGPQHYGLLERDGQLRALCGVLDKKEMSSLRLEESRFMTCRKSKLKACSGHLHKLHHKRAKVGSVSLRKHLGPWHFQEKLVDSHSNGWTNQIWDPGKSYKNQHFWGVITCIRAFRDLLNMSWNTIENTKFKHWWGFKEEFKHKPP</sequence>